<evidence type="ECO:0000259" key="1">
    <source>
        <dbReference type="Pfam" id="PF16242"/>
    </source>
</evidence>
<evidence type="ECO:0000313" key="3">
    <source>
        <dbReference type="Proteomes" id="UP000500791"/>
    </source>
</evidence>
<name>A0A6G7VKE1_9RHOB</name>
<dbReference type="Gene3D" id="2.30.110.10">
    <property type="entry name" value="Electron Transport, Fmn-binding Protein, Chain A"/>
    <property type="match status" value="1"/>
</dbReference>
<dbReference type="Pfam" id="PF16242">
    <property type="entry name" value="Pyrid_ox_like"/>
    <property type="match status" value="1"/>
</dbReference>
<dbReference type="InterPro" id="IPR038725">
    <property type="entry name" value="YdaG_split_barrel_FMN-bd"/>
</dbReference>
<proteinExistence type="predicted"/>
<feature type="domain" description="General stress protein FMN-binding split barrel" evidence="1">
    <location>
        <begin position="12"/>
        <end position="153"/>
    </location>
</feature>
<dbReference type="AlphaFoldDB" id="A0A6G7VKE1"/>
<gene>
    <name evidence="2" type="ORF">G8E03_06735</name>
</gene>
<reference evidence="2 3" key="1">
    <citation type="submission" date="2020-03" db="EMBL/GenBank/DDBJ databases">
        <title>Complete genome sequence of Monaibacterium sp. ALG8 with diverse plasmids.</title>
        <authorList>
            <person name="Sun C."/>
        </authorList>
    </citation>
    <scope>NUCLEOTIDE SEQUENCE [LARGE SCALE GENOMIC DNA]</scope>
    <source>
        <strain evidence="2 3">ALG8</strain>
    </source>
</reference>
<dbReference type="Proteomes" id="UP000500791">
    <property type="component" value="Chromosome"/>
</dbReference>
<dbReference type="InterPro" id="IPR052917">
    <property type="entry name" value="Stress-Dev_Protein"/>
</dbReference>
<dbReference type="SUPFAM" id="SSF50475">
    <property type="entry name" value="FMN-binding split barrel"/>
    <property type="match status" value="1"/>
</dbReference>
<accession>A0A6G7VKE1</accession>
<keyword evidence="3" id="KW-1185">Reference proteome</keyword>
<dbReference type="KEGG" id="mon:G8E03_06735"/>
<dbReference type="PANTHER" id="PTHR34818">
    <property type="entry name" value="PROTEIN BLI-3"/>
    <property type="match status" value="1"/>
</dbReference>
<protein>
    <submittedName>
        <fullName evidence="2">Pyridoxamine 5'-phosphate oxidase family protein</fullName>
    </submittedName>
</protein>
<dbReference type="PANTHER" id="PTHR34818:SF1">
    <property type="entry name" value="PROTEIN BLI-3"/>
    <property type="match status" value="1"/>
</dbReference>
<dbReference type="InterPro" id="IPR012349">
    <property type="entry name" value="Split_barrel_FMN-bd"/>
</dbReference>
<dbReference type="EMBL" id="CP049811">
    <property type="protein sequence ID" value="QIK40491.1"/>
    <property type="molecule type" value="Genomic_DNA"/>
</dbReference>
<sequence>MSDTRQASTEPEAQLWEQLDGHTAGMLGVSGSGQHMQPMVHMSAPDEKALYFFTSKSSDLVKTLKPGAIAHYTYVAKDHDYYACMKGNLTISNDPEKKDEYWSPIVGAWFEGGKTDPDLALLRLDLEDAAIWASTDSSLKFGWEMAKANLASDTQPDVGVSNHIWFRKRPT</sequence>
<dbReference type="RefSeq" id="WP_166190023.1">
    <property type="nucleotide sequence ID" value="NZ_CP049811.1"/>
</dbReference>
<organism evidence="2 3">
    <name type="scientific">Pontivivens nitratireducens</name>
    <dbReference type="NCBI Taxonomy" id="2758038"/>
    <lineage>
        <taxon>Bacteria</taxon>
        <taxon>Pseudomonadati</taxon>
        <taxon>Pseudomonadota</taxon>
        <taxon>Alphaproteobacteria</taxon>
        <taxon>Rhodobacterales</taxon>
        <taxon>Paracoccaceae</taxon>
        <taxon>Pontivivens</taxon>
    </lineage>
</organism>
<evidence type="ECO:0000313" key="2">
    <source>
        <dbReference type="EMBL" id="QIK40491.1"/>
    </source>
</evidence>